<feature type="domain" description="Histidine kinase/HSP90-like ATPase" evidence="2">
    <location>
        <begin position="38"/>
        <end position="125"/>
    </location>
</feature>
<dbReference type="PANTHER" id="PTHR35526">
    <property type="entry name" value="ANTI-SIGMA-F FACTOR RSBW-RELATED"/>
    <property type="match status" value="1"/>
</dbReference>
<keyword evidence="3" id="KW-0547">Nucleotide-binding</keyword>
<accession>A0ABV8HG47</accession>
<keyword evidence="1" id="KW-0418">Kinase</keyword>
<keyword evidence="3" id="KW-0067">ATP-binding</keyword>
<evidence type="ECO:0000256" key="1">
    <source>
        <dbReference type="ARBA" id="ARBA00022527"/>
    </source>
</evidence>
<keyword evidence="1" id="KW-0808">Transferase</keyword>
<evidence type="ECO:0000259" key="2">
    <source>
        <dbReference type="Pfam" id="PF13581"/>
    </source>
</evidence>
<sequence>MPVKAVGWARSFPVSQGVKAGRDWAREHLDMLGWTQRAPDTADDVVLAVSELITNAHVHAHSDAHVVLVWDGRCLRVSVGDSSGQLPAAREPDDERTSGRGMALIEALADEWESHARPDGKTVTAAFSFELADCSG</sequence>
<comment type="caution">
    <text evidence="3">The sequence shown here is derived from an EMBL/GenBank/DDBJ whole genome shotgun (WGS) entry which is preliminary data.</text>
</comment>
<keyword evidence="4" id="KW-1185">Reference proteome</keyword>
<keyword evidence="1" id="KW-0723">Serine/threonine-protein kinase</keyword>
<proteinExistence type="predicted"/>
<evidence type="ECO:0000313" key="4">
    <source>
        <dbReference type="Proteomes" id="UP001595765"/>
    </source>
</evidence>
<dbReference type="InterPro" id="IPR050267">
    <property type="entry name" value="Anti-sigma-factor_SerPK"/>
</dbReference>
<dbReference type="Pfam" id="PF13581">
    <property type="entry name" value="HATPase_c_2"/>
    <property type="match status" value="1"/>
</dbReference>
<protein>
    <submittedName>
        <fullName evidence="3">ATP-binding protein</fullName>
    </submittedName>
</protein>
<reference evidence="4" key="1">
    <citation type="journal article" date="2019" name="Int. J. Syst. Evol. Microbiol.">
        <title>The Global Catalogue of Microorganisms (GCM) 10K type strain sequencing project: providing services to taxonomists for standard genome sequencing and annotation.</title>
        <authorList>
            <consortium name="The Broad Institute Genomics Platform"/>
            <consortium name="The Broad Institute Genome Sequencing Center for Infectious Disease"/>
            <person name="Wu L."/>
            <person name="Ma J."/>
        </authorList>
    </citation>
    <scope>NUCLEOTIDE SEQUENCE [LARGE SCALE GENOMIC DNA]</scope>
    <source>
        <strain evidence="4">CGMCC 4.7237</strain>
    </source>
</reference>
<organism evidence="3 4">
    <name type="scientific">Streptomyces polygonati</name>
    <dbReference type="NCBI Taxonomy" id="1617087"/>
    <lineage>
        <taxon>Bacteria</taxon>
        <taxon>Bacillati</taxon>
        <taxon>Actinomycetota</taxon>
        <taxon>Actinomycetes</taxon>
        <taxon>Kitasatosporales</taxon>
        <taxon>Streptomycetaceae</taxon>
        <taxon>Streptomyces</taxon>
    </lineage>
</organism>
<dbReference type="GO" id="GO:0005524">
    <property type="term" value="F:ATP binding"/>
    <property type="evidence" value="ECO:0007669"/>
    <property type="project" value="UniProtKB-KW"/>
</dbReference>
<dbReference type="EMBL" id="JBHSBB010000007">
    <property type="protein sequence ID" value="MFC4031102.1"/>
    <property type="molecule type" value="Genomic_DNA"/>
</dbReference>
<dbReference type="Gene3D" id="3.30.565.10">
    <property type="entry name" value="Histidine kinase-like ATPase, C-terminal domain"/>
    <property type="match status" value="1"/>
</dbReference>
<dbReference type="SUPFAM" id="SSF55874">
    <property type="entry name" value="ATPase domain of HSP90 chaperone/DNA topoisomerase II/histidine kinase"/>
    <property type="match status" value="1"/>
</dbReference>
<dbReference type="InterPro" id="IPR036890">
    <property type="entry name" value="HATPase_C_sf"/>
</dbReference>
<evidence type="ECO:0000313" key="3">
    <source>
        <dbReference type="EMBL" id="MFC4031102.1"/>
    </source>
</evidence>
<gene>
    <name evidence="3" type="ORF">ACFO3J_06410</name>
</gene>
<dbReference type="CDD" id="cd16936">
    <property type="entry name" value="HATPase_RsbW-like"/>
    <property type="match status" value="1"/>
</dbReference>
<name>A0ABV8HG47_9ACTN</name>
<dbReference type="RefSeq" id="WP_386426975.1">
    <property type="nucleotide sequence ID" value="NZ_JBHSBB010000007.1"/>
</dbReference>
<dbReference type="InterPro" id="IPR003594">
    <property type="entry name" value="HATPase_dom"/>
</dbReference>
<dbReference type="Proteomes" id="UP001595765">
    <property type="component" value="Unassembled WGS sequence"/>
</dbReference>
<dbReference type="PANTHER" id="PTHR35526:SF3">
    <property type="entry name" value="ANTI-SIGMA-F FACTOR RSBW"/>
    <property type="match status" value="1"/>
</dbReference>